<dbReference type="OrthoDB" id="2821964at2759"/>
<dbReference type="SMR" id="A0A9P9XTS2"/>
<dbReference type="RefSeq" id="XP_051358574.1">
    <property type="nucleotide sequence ID" value="XM_051510533.1"/>
</dbReference>
<sequence length="435" mass="49745">MNLRQADSSDMPEDPADIETFPDVWFYPEQLRDGLEVPDLSEETIQEALACAYEYTKSVIPEWKDNAKYMAFTKTIVIAVVAEFRGDLVPQDGSSIVLGYDLEGLLDSLFGSDTELRAAMSREFRAFLLLSVEKSSKRLDSELFRRYLCALTESPQTWFRLRDCDALVRYTIASALSCNECVDVIFSEEQWRLIGELCCTLYDAVAFHKHRAEGETNSTFGYFDPHTRVKSFQLYRMVLWAIDVPWATHPAKRCVVNFLHFFGGPLHMMTRRYRFVEDGLRIGKPETEQVVELTRANFKLWNRVEETVAQLKYDGRYADFVAQSDKLMFDGFCDLLQRSGSRECANCTFIVPGTTKDIRQFGGIRLCRPCKEKWGLSMAEFPERFKAAFPETQNEITKLIKGLWQIQGGIALNSAATRAIRIGKGLDMSLNISSH</sequence>
<evidence type="ECO:0000313" key="2">
    <source>
        <dbReference type="Proteomes" id="UP001055219"/>
    </source>
</evidence>
<comment type="caution">
    <text evidence="1">The sequence shown here is derived from an EMBL/GenBank/DDBJ whole genome shotgun (WGS) entry which is preliminary data.</text>
</comment>
<gene>
    <name evidence="1" type="ORF">J7T54_001559</name>
</gene>
<protein>
    <recommendedName>
        <fullName evidence="3">ABA 3 protein</fullName>
    </recommendedName>
</protein>
<dbReference type="GeneID" id="75828076"/>
<organism evidence="1 2">
    <name type="scientific">Emericellopsis cladophorae</name>
    <dbReference type="NCBI Taxonomy" id="2686198"/>
    <lineage>
        <taxon>Eukaryota</taxon>
        <taxon>Fungi</taxon>
        <taxon>Dikarya</taxon>
        <taxon>Ascomycota</taxon>
        <taxon>Pezizomycotina</taxon>
        <taxon>Sordariomycetes</taxon>
        <taxon>Hypocreomycetidae</taxon>
        <taxon>Hypocreales</taxon>
        <taxon>Bionectriaceae</taxon>
        <taxon>Emericellopsis</taxon>
    </lineage>
</organism>
<keyword evidence="2" id="KW-1185">Reference proteome</keyword>
<accession>A0A9P9XTS2</accession>
<name>A0A9P9XTS2_9HYPO</name>
<evidence type="ECO:0000313" key="1">
    <source>
        <dbReference type="EMBL" id="KAI6777718.1"/>
    </source>
</evidence>
<dbReference type="AlphaFoldDB" id="A0A9P9XTS2"/>
<dbReference type="Proteomes" id="UP001055219">
    <property type="component" value="Unassembled WGS sequence"/>
</dbReference>
<reference evidence="1" key="1">
    <citation type="journal article" date="2021" name="J Fungi (Basel)">
        <title>Genomic and Metabolomic Analyses of the Marine Fungus Emericellopsis cladophorae: Insights into Saltwater Adaptability Mechanisms and Its Biosynthetic Potential.</title>
        <authorList>
            <person name="Goncalves M.F.M."/>
            <person name="Hilario S."/>
            <person name="Van de Peer Y."/>
            <person name="Esteves A.C."/>
            <person name="Alves A."/>
        </authorList>
    </citation>
    <scope>NUCLEOTIDE SEQUENCE</scope>
    <source>
        <strain evidence="1">MUM 19.33</strain>
    </source>
</reference>
<dbReference type="EMBL" id="JAGIXG020000118">
    <property type="protein sequence ID" value="KAI6777718.1"/>
    <property type="molecule type" value="Genomic_DNA"/>
</dbReference>
<proteinExistence type="predicted"/>
<reference evidence="1" key="2">
    <citation type="submission" date="2022-07" db="EMBL/GenBank/DDBJ databases">
        <authorList>
            <person name="Goncalves M.F.M."/>
            <person name="Hilario S."/>
            <person name="Van De Peer Y."/>
            <person name="Esteves A.C."/>
            <person name="Alves A."/>
        </authorList>
    </citation>
    <scope>NUCLEOTIDE SEQUENCE</scope>
    <source>
        <strain evidence="1">MUM 19.33</strain>
    </source>
</reference>
<evidence type="ECO:0008006" key="3">
    <source>
        <dbReference type="Google" id="ProtNLM"/>
    </source>
</evidence>